<dbReference type="Proteomes" id="UP000007801">
    <property type="component" value="Unassembled WGS sequence"/>
</dbReference>
<feature type="transmembrane region" description="Helical" evidence="2">
    <location>
        <begin position="133"/>
        <end position="152"/>
    </location>
</feature>
<dbReference type="PANTHER" id="PTHR36694:SF11">
    <property type="entry name" value="LP21121P-RELATED"/>
    <property type="match status" value="1"/>
</dbReference>
<dbReference type="KEGG" id="dan:6496584"/>
<dbReference type="OrthoDB" id="8118226at2759"/>
<evidence type="ECO:0000313" key="4">
    <source>
        <dbReference type="Proteomes" id="UP000007801"/>
    </source>
</evidence>
<dbReference type="PANTHER" id="PTHR36694">
    <property type="entry name" value="PASIFLORA 1, ISOFORM A-RELATED"/>
    <property type="match status" value="1"/>
</dbReference>
<organism evidence="3 4">
    <name type="scientific">Drosophila ananassae</name>
    <name type="common">Fruit fly</name>
    <dbReference type="NCBI Taxonomy" id="7217"/>
    <lineage>
        <taxon>Eukaryota</taxon>
        <taxon>Metazoa</taxon>
        <taxon>Ecdysozoa</taxon>
        <taxon>Arthropoda</taxon>
        <taxon>Hexapoda</taxon>
        <taxon>Insecta</taxon>
        <taxon>Pterygota</taxon>
        <taxon>Neoptera</taxon>
        <taxon>Endopterygota</taxon>
        <taxon>Diptera</taxon>
        <taxon>Brachycera</taxon>
        <taxon>Muscomorpha</taxon>
        <taxon>Ephydroidea</taxon>
        <taxon>Drosophilidae</taxon>
        <taxon>Drosophila</taxon>
        <taxon>Sophophora</taxon>
    </lineage>
</organism>
<dbReference type="EMBL" id="CH902619">
    <property type="protein sequence ID" value="EDV38021.1"/>
    <property type="molecule type" value="Genomic_DNA"/>
</dbReference>
<dbReference type="HOGENOM" id="CLU_1442490_0_0_1"/>
<feature type="transmembrane region" description="Helical" evidence="2">
    <location>
        <begin position="64"/>
        <end position="89"/>
    </location>
</feature>
<feature type="compositionally biased region" description="Polar residues" evidence="1">
    <location>
        <begin position="180"/>
        <end position="189"/>
    </location>
</feature>
<keyword evidence="2" id="KW-1133">Transmembrane helix</keyword>
<evidence type="ECO:0000256" key="2">
    <source>
        <dbReference type="SAM" id="Phobius"/>
    </source>
</evidence>
<feature type="transmembrane region" description="Helical" evidence="2">
    <location>
        <begin position="12"/>
        <end position="38"/>
    </location>
</feature>
<keyword evidence="2" id="KW-0812">Transmembrane</keyword>
<feature type="region of interest" description="Disordered" evidence="1">
    <location>
        <begin position="170"/>
        <end position="189"/>
    </location>
</feature>
<dbReference type="PhylomeDB" id="B3MI11"/>
<dbReference type="AlphaFoldDB" id="B3MI11"/>
<dbReference type="STRING" id="7217.B3MI11"/>
<dbReference type="eggNOG" id="ENOG502RVQQ">
    <property type="taxonomic scope" value="Eukaryota"/>
</dbReference>
<reference evidence="3 4" key="1">
    <citation type="journal article" date="2007" name="Nature">
        <title>Evolution of genes and genomes on the Drosophila phylogeny.</title>
        <authorList>
            <consortium name="Drosophila 12 Genomes Consortium"/>
            <person name="Clark A.G."/>
            <person name="Eisen M.B."/>
            <person name="Smith D.R."/>
            <person name="Bergman C.M."/>
            <person name="Oliver B."/>
            <person name="Markow T.A."/>
            <person name="Kaufman T.C."/>
            <person name="Kellis M."/>
            <person name="Gelbart W."/>
            <person name="Iyer V.N."/>
            <person name="Pollard D.A."/>
            <person name="Sackton T.B."/>
            <person name="Larracuente A.M."/>
            <person name="Singh N.D."/>
            <person name="Abad J.P."/>
            <person name="Abt D.N."/>
            <person name="Adryan B."/>
            <person name="Aguade M."/>
            <person name="Akashi H."/>
            <person name="Anderson W.W."/>
            <person name="Aquadro C.F."/>
            <person name="Ardell D.H."/>
            <person name="Arguello R."/>
            <person name="Artieri C.G."/>
            <person name="Barbash D.A."/>
            <person name="Barker D."/>
            <person name="Barsanti P."/>
            <person name="Batterham P."/>
            <person name="Batzoglou S."/>
            <person name="Begun D."/>
            <person name="Bhutkar A."/>
            <person name="Blanco E."/>
            <person name="Bosak S.A."/>
            <person name="Bradley R.K."/>
            <person name="Brand A.D."/>
            <person name="Brent M.R."/>
            <person name="Brooks A.N."/>
            <person name="Brown R.H."/>
            <person name="Butlin R.K."/>
            <person name="Caggese C."/>
            <person name="Calvi B.R."/>
            <person name="Bernardo de Carvalho A."/>
            <person name="Caspi A."/>
            <person name="Castrezana S."/>
            <person name="Celniker S.E."/>
            <person name="Chang J.L."/>
            <person name="Chapple C."/>
            <person name="Chatterji S."/>
            <person name="Chinwalla A."/>
            <person name="Civetta A."/>
            <person name="Clifton S.W."/>
            <person name="Comeron J.M."/>
            <person name="Costello J.C."/>
            <person name="Coyne J.A."/>
            <person name="Daub J."/>
            <person name="David R.G."/>
            <person name="Delcher A.L."/>
            <person name="Delehaunty K."/>
            <person name="Do C.B."/>
            <person name="Ebling H."/>
            <person name="Edwards K."/>
            <person name="Eickbush T."/>
            <person name="Evans J.D."/>
            <person name="Filipski A."/>
            <person name="Findeiss S."/>
            <person name="Freyhult E."/>
            <person name="Fulton L."/>
            <person name="Fulton R."/>
            <person name="Garcia A.C."/>
            <person name="Gardiner A."/>
            <person name="Garfield D.A."/>
            <person name="Garvin B.E."/>
            <person name="Gibson G."/>
            <person name="Gilbert D."/>
            <person name="Gnerre S."/>
            <person name="Godfrey J."/>
            <person name="Good R."/>
            <person name="Gotea V."/>
            <person name="Gravely B."/>
            <person name="Greenberg A.J."/>
            <person name="Griffiths-Jones S."/>
            <person name="Gross S."/>
            <person name="Guigo R."/>
            <person name="Gustafson E.A."/>
            <person name="Haerty W."/>
            <person name="Hahn M.W."/>
            <person name="Halligan D.L."/>
            <person name="Halpern A.L."/>
            <person name="Halter G.M."/>
            <person name="Han M.V."/>
            <person name="Heger A."/>
            <person name="Hillier L."/>
            <person name="Hinrichs A.S."/>
            <person name="Holmes I."/>
            <person name="Hoskins R.A."/>
            <person name="Hubisz M.J."/>
            <person name="Hultmark D."/>
            <person name="Huntley M.A."/>
            <person name="Jaffe D.B."/>
            <person name="Jagadeeshan S."/>
            <person name="Jeck W.R."/>
            <person name="Johnson J."/>
            <person name="Jones C.D."/>
            <person name="Jordan W.C."/>
            <person name="Karpen G.H."/>
            <person name="Kataoka E."/>
            <person name="Keightley P.D."/>
            <person name="Kheradpour P."/>
            <person name="Kirkness E.F."/>
            <person name="Koerich L.B."/>
            <person name="Kristiansen K."/>
            <person name="Kudrna D."/>
            <person name="Kulathinal R.J."/>
            <person name="Kumar S."/>
            <person name="Kwok R."/>
            <person name="Lander E."/>
            <person name="Langley C.H."/>
            <person name="Lapoint R."/>
            <person name="Lazzaro B.P."/>
            <person name="Lee S.J."/>
            <person name="Levesque L."/>
            <person name="Li R."/>
            <person name="Lin C.F."/>
            <person name="Lin M.F."/>
            <person name="Lindblad-Toh K."/>
            <person name="Llopart A."/>
            <person name="Long M."/>
            <person name="Low L."/>
            <person name="Lozovsky E."/>
            <person name="Lu J."/>
            <person name="Luo M."/>
            <person name="Machado C.A."/>
            <person name="Makalowski W."/>
            <person name="Marzo M."/>
            <person name="Matsuda M."/>
            <person name="Matzkin L."/>
            <person name="McAllister B."/>
            <person name="McBride C.S."/>
            <person name="McKernan B."/>
            <person name="McKernan K."/>
            <person name="Mendez-Lago M."/>
            <person name="Minx P."/>
            <person name="Mollenhauer M.U."/>
            <person name="Montooth K."/>
            <person name="Mount S.M."/>
            <person name="Mu X."/>
            <person name="Myers E."/>
            <person name="Negre B."/>
            <person name="Newfeld S."/>
            <person name="Nielsen R."/>
            <person name="Noor M.A."/>
            <person name="O'Grady P."/>
            <person name="Pachter L."/>
            <person name="Papaceit M."/>
            <person name="Parisi M.J."/>
            <person name="Parisi M."/>
            <person name="Parts L."/>
            <person name="Pedersen J.S."/>
            <person name="Pesole G."/>
            <person name="Phillippy A.M."/>
            <person name="Ponting C.P."/>
            <person name="Pop M."/>
            <person name="Porcelli D."/>
            <person name="Powell J.R."/>
            <person name="Prohaska S."/>
            <person name="Pruitt K."/>
            <person name="Puig M."/>
            <person name="Quesneville H."/>
            <person name="Ram K.R."/>
            <person name="Rand D."/>
            <person name="Rasmussen M.D."/>
            <person name="Reed L.K."/>
            <person name="Reenan R."/>
            <person name="Reily A."/>
            <person name="Remington K.A."/>
            <person name="Rieger T.T."/>
            <person name="Ritchie M.G."/>
            <person name="Robin C."/>
            <person name="Rogers Y.H."/>
            <person name="Rohde C."/>
            <person name="Rozas J."/>
            <person name="Rubenfield M.J."/>
            <person name="Ruiz A."/>
            <person name="Russo S."/>
            <person name="Salzberg S.L."/>
            <person name="Sanchez-Gracia A."/>
            <person name="Saranga D.J."/>
            <person name="Sato H."/>
            <person name="Schaeffer S.W."/>
            <person name="Schatz M.C."/>
            <person name="Schlenke T."/>
            <person name="Schwartz R."/>
            <person name="Segarra C."/>
            <person name="Singh R.S."/>
            <person name="Sirot L."/>
            <person name="Sirota M."/>
            <person name="Sisneros N.B."/>
            <person name="Smith C.D."/>
            <person name="Smith T.F."/>
            <person name="Spieth J."/>
            <person name="Stage D.E."/>
            <person name="Stark A."/>
            <person name="Stephan W."/>
            <person name="Strausberg R.L."/>
            <person name="Strempel S."/>
            <person name="Sturgill D."/>
            <person name="Sutton G."/>
            <person name="Sutton G.G."/>
            <person name="Tao W."/>
            <person name="Teichmann S."/>
            <person name="Tobari Y.N."/>
            <person name="Tomimura Y."/>
            <person name="Tsolas J.M."/>
            <person name="Valente V.L."/>
            <person name="Venter E."/>
            <person name="Venter J.C."/>
            <person name="Vicario S."/>
            <person name="Vieira F.G."/>
            <person name="Vilella A.J."/>
            <person name="Villasante A."/>
            <person name="Walenz B."/>
            <person name="Wang J."/>
            <person name="Wasserman M."/>
            <person name="Watts T."/>
            <person name="Wilson D."/>
            <person name="Wilson R.K."/>
            <person name="Wing R.A."/>
            <person name="Wolfner M.F."/>
            <person name="Wong A."/>
            <person name="Wong G.K."/>
            <person name="Wu C.I."/>
            <person name="Wu G."/>
            <person name="Yamamoto D."/>
            <person name="Yang H.P."/>
            <person name="Yang S.P."/>
            <person name="Yorke J.A."/>
            <person name="Yoshida K."/>
            <person name="Zdobnov E."/>
            <person name="Zhang P."/>
            <person name="Zhang Y."/>
            <person name="Zimin A.V."/>
            <person name="Baldwin J."/>
            <person name="Abdouelleil A."/>
            <person name="Abdulkadir J."/>
            <person name="Abebe A."/>
            <person name="Abera B."/>
            <person name="Abreu J."/>
            <person name="Acer S.C."/>
            <person name="Aftuck L."/>
            <person name="Alexander A."/>
            <person name="An P."/>
            <person name="Anderson E."/>
            <person name="Anderson S."/>
            <person name="Arachi H."/>
            <person name="Azer M."/>
            <person name="Bachantsang P."/>
            <person name="Barry A."/>
            <person name="Bayul T."/>
            <person name="Berlin A."/>
            <person name="Bessette D."/>
            <person name="Bloom T."/>
            <person name="Blye J."/>
            <person name="Boguslavskiy L."/>
            <person name="Bonnet C."/>
            <person name="Boukhgalter B."/>
            <person name="Bourzgui I."/>
            <person name="Brown A."/>
            <person name="Cahill P."/>
            <person name="Channer S."/>
            <person name="Cheshatsang Y."/>
            <person name="Chuda L."/>
            <person name="Citroen M."/>
            <person name="Collymore A."/>
            <person name="Cooke P."/>
            <person name="Costello M."/>
            <person name="D'Aco K."/>
            <person name="Daza R."/>
            <person name="De Haan G."/>
            <person name="DeGray S."/>
            <person name="DeMaso C."/>
            <person name="Dhargay N."/>
            <person name="Dooley K."/>
            <person name="Dooley E."/>
            <person name="Doricent M."/>
            <person name="Dorje P."/>
            <person name="Dorjee K."/>
            <person name="Dupes A."/>
            <person name="Elong R."/>
            <person name="Falk J."/>
            <person name="Farina A."/>
            <person name="Faro S."/>
            <person name="Ferguson D."/>
            <person name="Fisher S."/>
            <person name="Foley C.D."/>
            <person name="Franke A."/>
            <person name="Friedrich D."/>
            <person name="Gadbois L."/>
            <person name="Gearin G."/>
            <person name="Gearin C.R."/>
            <person name="Giannoukos G."/>
            <person name="Goode T."/>
            <person name="Graham J."/>
            <person name="Grandbois E."/>
            <person name="Grewal S."/>
            <person name="Gyaltsen K."/>
            <person name="Hafez N."/>
            <person name="Hagos B."/>
            <person name="Hall J."/>
            <person name="Henson C."/>
            <person name="Hollinger A."/>
            <person name="Honan T."/>
            <person name="Huard M.D."/>
            <person name="Hughes L."/>
            <person name="Hurhula B."/>
            <person name="Husby M.E."/>
            <person name="Kamat A."/>
            <person name="Kanga B."/>
            <person name="Kashin S."/>
            <person name="Khazanovich D."/>
            <person name="Kisner P."/>
            <person name="Lance K."/>
            <person name="Lara M."/>
            <person name="Lee W."/>
            <person name="Lennon N."/>
            <person name="Letendre F."/>
            <person name="LeVine R."/>
            <person name="Lipovsky A."/>
            <person name="Liu X."/>
            <person name="Liu J."/>
            <person name="Liu S."/>
            <person name="Lokyitsang T."/>
            <person name="Lokyitsang Y."/>
            <person name="Lubonja R."/>
            <person name="Lui A."/>
            <person name="MacDonald P."/>
            <person name="Magnisalis V."/>
            <person name="Maru K."/>
            <person name="Matthews C."/>
            <person name="McCusker W."/>
            <person name="McDonough S."/>
            <person name="Mehta T."/>
            <person name="Meldrim J."/>
            <person name="Meneus L."/>
            <person name="Mihai O."/>
            <person name="Mihalev A."/>
            <person name="Mihova T."/>
            <person name="Mittelman R."/>
            <person name="Mlenga V."/>
            <person name="Montmayeur A."/>
            <person name="Mulrain L."/>
            <person name="Navidi A."/>
            <person name="Naylor J."/>
            <person name="Negash T."/>
            <person name="Nguyen T."/>
            <person name="Nguyen N."/>
            <person name="Nicol R."/>
            <person name="Norbu C."/>
            <person name="Norbu N."/>
            <person name="Novod N."/>
            <person name="O'Neill B."/>
            <person name="Osman S."/>
            <person name="Markiewicz E."/>
            <person name="Oyono O.L."/>
            <person name="Patti C."/>
            <person name="Phunkhang P."/>
            <person name="Pierre F."/>
            <person name="Priest M."/>
            <person name="Raghuraman S."/>
            <person name="Rege F."/>
            <person name="Reyes R."/>
            <person name="Rise C."/>
            <person name="Rogov P."/>
            <person name="Ross K."/>
            <person name="Ryan E."/>
            <person name="Settipalli S."/>
            <person name="Shea T."/>
            <person name="Sherpa N."/>
            <person name="Shi L."/>
            <person name="Shih D."/>
            <person name="Sparrow T."/>
            <person name="Spaulding J."/>
            <person name="Stalker J."/>
            <person name="Stange-Thomann N."/>
            <person name="Stavropoulos S."/>
            <person name="Stone C."/>
            <person name="Strader C."/>
            <person name="Tesfaye S."/>
            <person name="Thomson T."/>
            <person name="Thoulutsang Y."/>
            <person name="Thoulutsang D."/>
            <person name="Topham K."/>
            <person name="Topping I."/>
            <person name="Tsamla T."/>
            <person name="Vassiliev H."/>
            <person name="Vo A."/>
            <person name="Wangchuk T."/>
            <person name="Wangdi T."/>
            <person name="Weiand M."/>
            <person name="Wilkinson J."/>
            <person name="Wilson A."/>
            <person name="Yadav S."/>
            <person name="Young G."/>
            <person name="Yu Q."/>
            <person name="Zembek L."/>
            <person name="Zhong D."/>
            <person name="Zimmer A."/>
            <person name="Zwirko Z."/>
            <person name="Jaffe D.B."/>
            <person name="Alvarez P."/>
            <person name="Brockman W."/>
            <person name="Butler J."/>
            <person name="Chin C."/>
            <person name="Gnerre S."/>
            <person name="Grabherr M."/>
            <person name="Kleber M."/>
            <person name="Mauceli E."/>
            <person name="MacCallum I."/>
        </authorList>
    </citation>
    <scope>NUCLEOTIDE SEQUENCE [LARGE SCALE GENOMIC DNA]</scope>
    <source>
        <strain evidence="4">Tucson 14024-0371.13</strain>
    </source>
</reference>
<proteinExistence type="predicted"/>
<dbReference type="FunCoup" id="B3MI11">
    <property type="interactions" value="35"/>
</dbReference>
<dbReference type="InParanoid" id="B3MI11"/>
<evidence type="ECO:0008006" key="5">
    <source>
        <dbReference type="Google" id="ProtNLM"/>
    </source>
</evidence>
<feature type="transmembrane region" description="Helical" evidence="2">
    <location>
        <begin position="101"/>
        <end position="121"/>
    </location>
</feature>
<keyword evidence="2" id="KW-0472">Membrane</keyword>
<gene>
    <name evidence="3" type="primary">Dana\GF13748</name>
    <name evidence="3" type="synonym">dana_GLEANR_13755</name>
    <name evidence="3" type="ORF">GF13748</name>
</gene>
<protein>
    <recommendedName>
        <fullName evidence="5">DUF2127 domain-containing protein</fullName>
    </recommendedName>
</protein>
<name>B3MI11_DROAN</name>
<dbReference type="Pfam" id="PF15860">
    <property type="entry name" value="DUF4728"/>
    <property type="match status" value="1"/>
</dbReference>
<dbReference type="InterPro" id="IPR031720">
    <property type="entry name" value="DUF4728"/>
</dbReference>
<sequence length="189" mass="20940">MLRSVFCMRLSTYGMVIGWLGAIFSFLATIILAIALGFSKQIAEEIVKQQTDQTDMTVDQVHSVLVAILSVYLAFKVINLLASVMLVVGTVKERHLLLLPWLINNGALLAFAVVAHIGLWVSVIAAKPPFFDALPVILLSVALFVLGWYLYYGIYSLFKQIQASSEIQRPLIPPQPPQQGNSYPSYTKI</sequence>
<evidence type="ECO:0000256" key="1">
    <source>
        <dbReference type="SAM" id="MobiDB-lite"/>
    </source>
</evidence>
<accession>B3MI11</accession>
<dbReference type="GeneID" id="6496584"/>
<keyword evidence="4" id="KW-1185">Reference proteome</keyword>
<evidence type="ECO:0000313" key="3">
    <source>
        <dbReference type="EMBL" id="EDV38021.1"/>
    </source>
</evidence>
<dbReference type="OMA" id="SRVFCMR"/>